<sequence length="81" mass="9403">MSKKKKDFHKKFAKQHKVTVSEVVDEQGNVSYVALNAKQQPNKWKKFKKNWKQKEIGKKLFFGLIAIALIVTTVLPLILYS</sequence>
<reference evidence="2" key="1">
    <citation type="submission" date="2020-04" db="EMBL/GenBank/DDBJ databases">
        <authorList>
            <person name="Zhang T."/>
        </authorList>
    </citation>
    <scope>NUCLEOTIDE SEQUENCE</scope>
    <source>
        <strain evidence="2">HKST-UBA79</strain>
    </source>
</reference>
<accession>A0A955EBM2</accession>
<keyword evidence="1" id="KW-0812">Transmembrane</keyword>
<gene>
    <name evidence="2" type="ORF">KC980_02285</name>
</gene>
<evidence type="ECO:0000313" key="3">
    <source>
        <dbReference type="Proteomes" id="UP000740557"/>
    </source>
</evidence>
<comment type="caution">
    <text evidence="2">The sequence shown here is derived from an EMBL/GenBank/DDBJ whole genome shotgun (WGS) entry which is preliminary data.</text>
</comment>
<keyword evidence="1" id="KW-1133">Transmembrane helix</keyword>
<dbReference type="AlphaFoldDB" id="A0A955EBM2"/>
<evidence type="ECO:0000256" key="1">
    <source>
        <dbReference type="SAM" id="Phobius"/>
    </source>
</evidence>
<dbReference type="EMBL" id="JAGQNX010000066">
    <property type="protein sequence ID" value="MCA9308317.1"/>
    <property type="molecule type" value="Genomic_DNA"/>
</dbReference>
<name>A0A955EBM2_UNCKA</name>
<dbReference type="Proteomes" id="UP000740557">
    <property type="component" value="Unassembled WGS sequence"/>
</dbReference>
<feature type="transmembrane region" description="Helical" evidence="1">
    <location>
        <begin position="60"/>
        <end position="80"/>
    </location>
</feature>
<evidence type="ECO:0000313" key="2">
    <source>
        <dbReference type="EMBL" id="MCA9308317.1"/>
    </source>
</evidence>
<protein>
    <submittedName>
        <fullName evidence="2">Uncharacterized protein</fullName>
    </submittedName>
</protein>
<reference evidence="2" key="2">
    <citation type="journal article" date="2021" name="Microbiome">
        <title>Successional dynamics and alternative stable states in a saline activated sludge microbial community over 9 years.</title>
        <authorList>
            <person name="Wang Y."/>
            <person name="Ye J."/>
            <person name="Ju F."/>
            <person name="Liu L."/>
            <person name="Boyd J.A."/>
            <person name="Deng Y."/>
            <person name="Parks D.H."/>
            <person name="Jiang X."/>
            <person name="Yin X."/>
            <person name="Woodcroft B.J."/>
            <person name="Tyson G.W."/>
            <person name="Hugenholtz P."/>
            <person name="Polz M.F."/>
            <person name="Zhang T."/>
        </authorList>
    </citation>
    <scope>NUCLEOTIDE SEQUENCE</scope>
    <source>
        <strain evidence="2">HKST-UBA79</strain>
    </source>
</reference>
<organism evidence="2 3">
    <name type="scientific">candidate division WWE3 bacterium</name>
    <dbReference type="NCBI Taxonomy" id="2053526"/>
    <lineage>
        <taxon>Bacteria</taxon>
        <taxon>Katanobacteria</taxon>
    </lineage>
</organism>
<proteinExistence type="predicted"/>
<keyword evidence="1" id="KW-0472">Membrane</keyword>